<dbReference type="EMBL" id="JACRTL010000008">
    <property type="protein sequence ID" value="MBC8611826.1"/>
    <property type="molecule type" value="Genomic_DNA"/>
</dbReference>
<dbReference type="EC" id="2.1.1.171" evidence="3"/>
<dbReference type="InterPro" id="IPR004398">
    <property type="entry name" value="RNA_MeTrfase_RsmD"/>
</dbReference>
<dbReference type="Proteomes" id="UP000632659">
    <property type="component" value="Unassembled WGS sequence"/>
</dbReference>
<organism evidence="3 4">
    <name type="scientific">Massiliimalia timonensis</name>
    <dbReference type="NCBI Taxonomy" id="1987501"/>
    <lineage>
        <taxon>Bacteria</taxon>
        <taxon>Bacillati</taxon>
        <taxon>Bacillota</taxon>
        <taxon>Clostridia</taxon>
        <taxon>Eubacteriales</taxon>
        <taxon>Oscillospiraceae</taxon>
        <taxon>Massiliimalia</taxon>
    </lineage>
</organism>
<dbReference type="CDD" id="cd02440">
    <property type="entry name" value="AdoMet_MTases"/>
    <property type="match status" value="1"/>
</dbReference>
<reference evidence="3" key="1">
    <citation type="submission" date="2020-08" db="EMBL/GenBank/DDBJ databases">
        <title>Genome public.</title>
        <authorList>
            <person name="Liu C."/>
            <person name="Sun Q."/>
        </authorList>
    </citation>
    <scope>NUCLEOTIDE SEQUENCE</scope>
    <source>
        <strain evidence="3">NSJ-15</strain>
    </source>
</reference>
<protein>
    <submittedName>
        <fullName evidence="3">16S rRNA (Guanine(966)-N(2))-methyltransferase RsmD</fullName>
        <ecNumber evidence="3">2.1.1.171</ecNumber>
    </submittedName>
</protein>
<evidence type="ECO:0000313" key="3">
    <source>
        <dbReference type="EMBL" id="MBC8611826.1"/>
    </source>
</evidence>
<evidence type="ECO:0000256" key="2">
    <source>
        <dbReference type="ARBA" id="ARBA00022679"/>
    </source>
</evidence>
<dbReference type="PANTHER" id="PTHR43542">
    <property type="entry name" value="METHYLTRANSFERASE"/>
    <property type="match status" value="1"/>
</dbReference>
<dbReference type="OrthoDB" id="9803017at2"/>
<dbReference type="NCBIfam" id="TIGR00095">
    <property type="entry name" value="16S rRNA (guanine(966)-N(2))-methyltransferase RsmD"/>
    <property type="match status" value="1"/>
</dbReference>
<sequence>MRVITGEARGRKLKTLEGLDVRPTTDRVKEGLFNIIQFDLPCARFLDLFGGSGQIGIEALSRGAEYAVFVDESRAAQQVMKENLQTTGMFQKSKVVSMEAKAFLAGTKERFQIAFLDPPYSKGILQEVLPLVPGVMQPQGLIICEHLKEETLPEQVGSYHLHKIYAYGRIRLSVYREAAD</sequence>
<dbReference type="GO" id="GO:0052913">
    <property type="term" value="F:16S rRNA (guanine(966)-N(2))-methyltransferase activity"/>
    <property type="evidence" value="ECO:0007669"/>
    <property type="project" value="UniProtKB-EC"/>
</dbReference>
<comment type="caution">
    <text evidence="3">The sequence shown here is derived from an EMBL/GenBank/DDBJ whole genome shotgun (WGS) entry which is preliminary data.</text>
</comment>
<gene>
    <name evidence="3" type="primary">rsmD</name>
    <name evidence="3" type="ORF">H8702_12065</name>
</gene>
<dbReference type="RefSeq" id="WP_093989837.1">
    <property type="nucleotide sequence ID" value="NZ_FYDD01000004.1"/>
</dbReference>
<evidence type="ECO:0000256" key="1">
    <source>
        <dbReference type="ARBA" id="ARBA00022603"/>
    </source>
</evidence>
<keyword evidence="1 3" id="KW-0489">Methyltransferase</keyword>
<dbReference type="Pfam" id="PF03602">
    <property type="entry name" value="Cons_hypoth95"/>
    <property type="match status" value="1"/>
</dbReference>
<keyword evidence="2 3" id="KW-0808">Transferase</keyword>
<dbReference type="SUPFAM" id="SSF53335">
    <property type="entry name" value="S-adenosyl-L-methionine-dependent methyltransferases"/>
    <property type="match status" value="1"/>
</dbReference>
<evidence type="ECO:0000313" key="4">
    <source>
        <dbReference type="Proteomes" id="UP000632659"/>
    </source>
</evidence>
<dbReference type="GO" id="GO:0003676">
    <property type="term" value="F:nucleic acid binding"/>
    <property type="evidence" value="ECO:0007669"/>
    <property type="project" value="InterPro"/>
</dbReference>
<dbReference type="PANTHER" id="PTHR43542:SF1">
    <property type="entry name" value="METHYLTRANSFERASE"/>
    <property type="match status" value="1"/>
</dbReference>
<dbReference type="AlphaFoldDB" id="A0A8J6P2R2"/>
<proteinExistence type="predicted"/>
<dbReference type="PROSITE" id="PS00092">
    <property type="entry name" value="N6_MTASE"/>
    <property type="match status" value="1"/>
</dbReference>
<dbReference type="InterPro" id="IPR029063">
    <property type="entry name" value="SAM-dependent_MTases_sf"/>
</dbReference>
<dbReference type="Gene3D" id="3.40.50.150">
    <property type="entry name" value="Vaccinia Virus protein VP39"/>
    <property type="match status" value="1"/>
</dbReference>
<keyword evidence="4" id="KW-1185">Reference proteome</keyword>
<dbReference type="InterPro" id="IPR002052">
    <property type="entry name" value="DNA_methylase_N6_adenine_CS"/>
</dbReference>
<dbReference type="PIRSF" id="PIRSF004553">
    <property type="entry name" value="CHP00095"/>
    <property type="match status" value="1"/>
</dbReference>
<name>A0A8J6P2R2_9FIRM</name>
<accession>A0A8J6P2R2</accession>